<keyword evidence="3" id="KW-1185">Reference proteome</keyword>
<dbReference type="AlphaFoldDB" id="A0A9Q1GK36"/>
<dbReference type="EMBL" id="JAKOGI010003276">
    <property type="protein sequence ID" value="KAJ8420631.1"/>
    <property type="molecule type" value="Genomic_DNA"/>
</dbReference>
<comment type="caution">
    <text evidence="2">The sequence shown here is derived from an EMBL/GenBank/DDBJ whole genome shotgun (WGS) entry which is preliminary data.</text>
</comment>
<reference evidence="2" key="1">
    <citation type="submission" date="2022-04" db="EMBL/GenBank/DDBJ databases">
        <title>Carnegiea gigantea Genome sequencing and assembly v2.</title>
        <authorList>
            <person name="Copetti D."/>
            <person name="Sanderson M.J."/>
            <person name="Burquez A."/>
            <person name="Wojciechowski M.F."/>
        </authorList>
    </citation>
    <scope>NUCLEOTIDE SEQUENCE</scope>
    <source>
        <strain evidence="2">SGP5-SGP5p</strain>
        <tissue evidence="2">Aerial part</tissue>
    </source>
</reference>
<accession>A0A9Q1GK36</accession>
<protein>
    <submittedName>
        <fullName evidence="2">Uncharacterized protein</fullName>
    </submittedName>
</protein>
<sequence length="576" mass="62911">MVLRPGGLAQARPEGVRSEVRRTTFASLVDLEDGTALKFVAPLEISGQKSAKIGRKDIEGVVEYWFTAVICGVIRANPPLEVVDGFVHPIWVYLDIDKVLLAWRGGLAIEDVSNIRGAMNPPPIANILAWNVRGLNRPNKQEDIKIFLHKHSIDLVALLGTKAHLGNAMVLMRSTQSKLVTYAEAPCKEQTWSIYCKLANYLSAMSQGDETHDHLFFHCAKAKEIWTWMGKWLAIPSKNTWHEWIHYLLGIKTKKVQKQIIYATFAAVKPDPLNSFKKWRKDEISTPNIEIKRSETQHLALITRPSLFGHDESSAPHSICALSGSRPGHLSGGTDFVCTSCEVHALLLLNCIRFVAMMICPAKVFLLSSQPPFTICCYLLATMSNDLNSPSFAHGSPSGLDMPIPSKPLDSPSRPNTENPSAPLYPTYQSSSGACVVPPSSNDKGKAVLIEAPSIPDDKSFEEPILVGVPVSSVDPGSVPLLPYELFPPITSSTYLSGTSFVATQVLSPTSPLDAAISPSPEGDSGSPNFGNAMDFEDGSDMYLELEDPNKPLPSTESSKKQKIEDGDKCSSYLAN</sequence>
<evidence type="ECO:0000256" key="1">
    <source>
        <dbReference type="SAM" id="MobiDB-lite"/>
    </source>
</evidence>
<evidence type="ECO:0000313" key="3">
    <source>
        <dbReference type="Proteomes" id="UP001153076"/>
    </source>
</evidence>
<organism evidence="2 3">
    <name type="scientific">Carnegiea gigantea</name>
    <dbReference type="NCBI Taxonomy" id="171969"/>
    <lineage>
        <taxon>Eukaryota</taxon>
        <taxon>Viridiplantae</taxon>
        <taxon>Streptophyta</taxon>
        <taxon>Embryophyta</taxon>
        <taxon>Tracheophyta</taxon>
        <taxon>Spermatophyta</taxon>
        <taxon>Magnoliopsida</taxon>
        <taxon>eudicotyledons</taxon>
        <taxon>Gunneridae</taxon>
        <taxon>Pentapetalae</taxon>
        <taxon>Caryophyllales</taxon>
        <taxon>Cactineae</taxon>
        <taxon>Cactaceae</taxon>
        <taxon>Cactoideae</taxon>
        <taxon>Echinocereeae</taxon>
        <taxon>Carnegiea</taxon>
    </lineage>
</organism>
<feature type="compositionally biased region" description="Basic and acidic residues" evidence="1">
    <location>
        <begin position="558"/>
        <end position="569"/>
    </location>
</feature>
<feature type="compositionally biased region" description="Acidic residues" evidence="1">
    <location>
        <begin position="535"/>
        <end position="547"/>
    </location>
</feature>
<evidence type="ECO:0000313" key="2">
    <source>
        <dbReference type="EMBL" id="KAJ8420631.1"/>
    </source>
</evidence>
<dbReference type="OrthoDB" id="984865at2759"/>
<gene>
    <name evidence="2" type="ORF">Cgig2_015473</name>
</gene>
<proteinExistence type="predicted"/>
<feature type="region of interest" description="Disordered" evidence="1">
    <location>
        <begin position="394"/>
        <end position="424"/>
    </location>
</feature>
<feature type="region of interest" description="Disordered" evidence="1">
    <location>
        <begin position="513"/>
        <end position="576"/>
    </location>
</feature>
<dbReference type="Proteomes" id="UP001153076">
    <property type="component" value="Unassembled WGS sequence"/>
</dbReference>
<name>A0A9Q1GK36_9CARY</name>